<evidence type="ECO:0008006" key="5">
    <source>
        <dbReference type="Google" id="ProtNLM"/>
    </source>
</evidence>
<dbReference type="Proteomes" id="UP000051491">
    <property type="component" value="Unassembled WGS sequence"/>
</dbReference>
<keyword evidence="2" id="KW-0812">Transmembrane</keyword>
<evidence type="ECO:0000313" key="3">
    <source>
        <dbReference type="EMBL" id="KRN87299.1"/>
    </source>
</evidence>
<comment type="caution">
    <text evidence="3">The sequence shown here is derived from an EMBL/GenBank/DDBJ whole genome shotgun (WGS) entry which is preliminary data.</text>
</comment>
<evidence type="ECO:0000313" key="4">
    <source>
        <dbReference type="Proteomes" id="UP000051491"/>
    </source>
</evidence>
<name>A0A0R2KCW9_9LACO</name>
<dbReference type="STRING" id="89059.LAC1533_0087"/>
<evidence type="ECO:0000256" key="1">
    <source>
        <dbReference type="SAM" id="MobiDB-lite"/>
    </source>
</evidence>
<feature type="compositionally biased region" description="Polar residues" evidence="1">
    <location>
        <begin position="576"/>
        <end position="594"/>
    </location>
</feature>
<keyword evidence="2" id="KW-1133">Transmembrane helix</keyword>
<dbReference type="EMBL" id="JQBK01000005">
    <property type="protein sequence ID" value="KRN87299.1"/>
    <property type="molecule type" value="Genomic_DNA"/>
</dbReference>
<dbReference type="PATRIC" id="fig|89059.3.peg.1708"/>
<feature type="region of interest" description="Disordered" evidence="1">
    <location>
        <begin position="390"/>
        <end position="433"/>
    </location>
</feature>
<organism evidence="3 4">
    <name type="scientific">Ligilactobacillus acidipiscis</name>
    <dbReference type="NCBI Taxonomy" id="89059"/>
    <lineage>
        <taxon>Bacteria</taxon>
        <taxon>Bacillati</taxon>
        <taxon>Bacillota</taxon>
        <taxon>Bacilli</taxon>
        <taxon>Lactobacillales</taxon>
        <taxon>Lactobacillaceae</taxon>
        <taxon>Ligilactobacillus</taxon>
    </lineage>
</organism>
<sequence>MRQEEDKLNQINFSKKLLLVVTFLFSLIVGFNVQSVKADTTNDQIPGQYTAHVTYKNADKPTEDSMIETGGLWDKNVKYTVAANGSADLTIKQDKMMNYMAYVKYVGQNLKAQPVDTQKVDNGDDTGSWKARLTRNQATELKTGADITISMQYTVPGLFTHNVDVLMQIDSIDEPDRVAYEQNQKLQQQNQQLQKQLNTLQEQIKNNSQLSKLQEDVTALSAQNVTLANSLQNANTQNKKLQSEVNKLKQQVIDLQNAVTDLQKNQQSSSATNSGQPAPKSQTYTATVNYTKPGTNDDSVLNSFFGNKITYGKDTKGNVTVKIPQSKLMDMMNSVTFNGQKMTKGANEWTLNYRGKAADLVAGKQIKIGVSYNLGSSVSTHDAIANIKSISPDGFGTPFKPAPKPKDNQPGTQNENDKQSKNNSSASHSVNSLTDVGNYTAQVSYNKTGANNSDTGQPSMIQSDNLWSRNIKFVKNNDGTVTVTIQQPKMLSYMSSLSFDGIAMQEHKQGNDSGYWTATLPAAKAKDLKVGNKILVSMKYTVPGLFSHDVTALVVINSITTGDSKGTPASDPAANNGESGQVSSTPVGYDQGQNGVPVDGMPVSADPALLPQTGEKEHQDNNALTVGVVMFVVLISGITGFDIYRRKQNA</sequence>
<evidence type="ECO:0000256" key="2">
    <source>
        <dbReference type="SAM" id="Phobius"/>
    </source>
</evidence>
<protein>
    <recommendedName>
        <fullName evidence="5">Cell surface protein</fullName>
    </recommendedName>
</protein>
<feature type="transmembrane region" description="Helical" evidence="2">
    <location>
        <begin position="623"/>
        <end position="644"/>
    </location>
</feature>
<gene>
    <name evidence="3" type="ORF">IV43_GL001600</name>
</gene>
<feature type="region of interest" description="Disordered" evidence="1">
    <location>
        <begin position="263"/>
        <end position="282"/>
    </location>
</feature>
<feature type="compositionally biased region" description="Polar residues" evidence="1">
    <location>
        <begin position="421"/>
        <end position="433"/>
    </location>
</feature>
<proteinExistence type="predicted"/>
<keyword evidence="2" id="KW-0472">Membrane</keyword>
<reference evidence="3 4" key="1">
    <citation type="journal article" date="2015" name="Genome Announc.">
        <title>Expanding the biotechnology potential of lactobacilli through comparative genomics of 213 strains and associated genera.</title>
        <authorList>
            <person name="Sun Z."/>
            <person name="Harris H.M."/>
            <person name="McCann A."/>
            <person name="Guo C."/>
            <person name="Argimon S."/>
            <person name="Zhang W."/>
            <person name="Yang X."/>
            <person name="Jeffery I.B."/>
            <person name="Cooney J.C."/>
            <person name="Kagawa T.F."/>
            <person name="Liu W."/>
            <person name="Song Y."/>
            <person name="Salvetti E."/>
            <person name="Wrobel A."/>
            <person name="Rasinkangas P."/>
            <person name="Parkhill J."/>
            <person name="Rea M.C."/>
            <person name="O'Sullivan O."/>
            <person name="Ritari J."/>
            <person name="Douillard F.P."/>
            <person name="Paul Ross R."/>
            <person name="Yang R."/>
            <person name="Briner A.E."/>
            <person name="Felis G.E."/>
            <person name="de Vos W.M."/>
            <person name="Barrangou R."/>
            <person name="Klaenhammer T.R."/>
            <person name="Caufield P.W."/>
            <person name="Cui Y."/>
            <person name="Zhang H."/>
            <person name="O'Toole P.W."/>
        </authorList>
    </citation>
    <scope>NUCLEOTIDE SEQUENCE [LARGE SCALE GENOMIC DNA]</scope>
    <source>
        <strain evidence="3 4">DSM 15353</strain>
    </source>
</reference>
<feature type="region of interest" description="Disordered" evidence="1">
    <location>
        <begin position="564"/>
        <end position="617"/>
    </location>
</feature>
<dbReference type="AlphaFoldDB" id="A0A0R2KCW9"/>
<accession>A0A0R2KCW9</accession>